<proteinExistence type="predicted"/>
<dbReference type="SUPFAM" id="SSF46894">
    <property type="entry name" value="C-terminal effector domain of the bipartite response regulators"/>
    <property type="match status" value="1"/>
</dbReference>
<dbReference type="SMART" id="SM00421">
    <property type="entry name" value="HTH_LUXR"/>
    <property type="match status" value="1"/>
</dbReference>
<dbReference type="PANTHER" id="PTHR44688">
    <property type="entry name" value="DNA-BINDING TRANSCRIPTIONAL ACTIVATOR DEVR_DOSR"/>
    <property type="match status" value="1"/>
</dbReference>
<reference evidence="7 8" key="1">
    <citation type="submission" date="2015-03" db="EMBL/GenBank/DDBJ databases">
        <authorList>
            <consortium name="Pathogen Informatics"/>
            <person name="Murphy D."/>
        </authorList>
    </citation>
    <scope>NUCLEOTIDE SEQUENCE [LARGE SCALE GENOMIC DNA]</scope>
    <source>
        <strain evidence="7 8">IP08791</strain>
    </source>
</reference>
<evidence type="ECO:0000256" key="1">
    <source>
        <dbReference type="ARBA" id="ARBA00023015"/>
    </source>
</evidence>
<evidence type="ECO:0000259" key="5">
    <source>
        <dbReference type="PROSITE" id="PS50043"/>
    </source>
</evidence>
<evidence type="ECO:0000313" key="7">
    <source>
        <dbReference type="EMBL" id="CNK78895.1"/>
    </source>
</evidence>
<keyword evidence="3" id="KW-0010">Activator</keyword>
<dbReference type="GO" id="GO:0006355">
    <property type="term" value="P:regulation of DNA-templated transcription"/>
    <property type="evidence" value="ECO:0007669"/>
    <property type="project" value="InterPro"/>
</dbReference>
<dbReference type="InterPro" id="IPR000792">
    <property type="entry name" value="Tscrpt_reg_LuxR_C"/>
</dbReference>
<evidence type="ECO:0000256" key="2">
    <source>
        <dbReference type="ARBA" id="ARBA00023125"/>
    </source>
</evidence>
<dbReference type="AlphaFoldDB" id="A0A0T9T4R8"/>
<evidence type="ECO:0000313" key="8">
    <source>
        <dbReference type="Proteomes" id="UP000038647"/>
    </source>
</evidence>
<reference evidence="6 9" key="2">
    <citation type="submission" date="2015-03" db="EMBL/GenBank/DDBJ databases">
        <authorList>
            <person name="Murphy D."/>
        </authorList>
    </citation>
    <scope>NUCLEOTIDE SEQUENCE [LARGE SCALE GENOMIC DNA]</scope>
    <source>
        <strain evidence="6 9">IP06005</strain>
    </source>
</reference>
<dbReference type="CDD" id="cd06170">
    <property type="entry name" value="LuxR_C_like"/>
    <property type="match status" value="1"/>
</dbReference>
<dbReference type="Proteomes" id="UP000038647">
    <property type="component" value="Unassembled WGS sequence"/>
</dbReference>
<keyword evidence="4" id="KW-0804">Transcription</keyword>
<dbReference type="RefSeq" id="WP_186370861.1">
    <property type="nucleotide sequence ID" value="NZ_CABHQE010000087.1"/>
</dbReference>
<dbReference type="Proteomes" id="UP000041595">
    <property type="component" value="Unassembled WGS sequence"/>
</dbReference>
<dbReference type="Gene3D" id="3.40.50.2300">
    <property type="match status" value="1"/>
</dbReference>
<keyword evidence="8" id="KW-1185">Reference proteome</keyword>
<name>A0A0T9T4R8_YERAL</name>
<dbReference type="EMBL" id="CQEJ01000003">
    <property type="protein sequence ID" value="CNK61992.1"/>
    <property type="molecule type" value="Genomic_DNA"/>
</dbReference>
<dbReference type="PANTHER" id="PTHR44688:SF16">
    <property type="entry name" value="DNA-BINDING TRANSCRIPTIONAL ACTIVATOR DEVR_DOSR"/>
    <property type="match status" value="1"/>
</dbReference>
<dbReference type="PROSITE" id="PS50043">
    <property type="entry name" value="HTH_LUXR_2"/>
    <property type="match status" value="1"/>
</dbReference>
<protein>
    <submittedName>
        <fullName evidence="6">LuxR family transcriptional regulatory protein</fullName>
    </submittedName>
</protein>
<accession>A0A0T9T4R8</accession>
<feature type="domain" description="HTH luxR-type" evidence="5">
    <location>
        <begin position="166"/>
        <end position="231"/>
    </location>
</feature>
<dbReference type="Pfam" id="PF00196">
    <property type="entry name" value="GerE"/>
    <property type="match status" value="1"/>
</dbReference>
<evidence type="ECO:0000313" key="6">
    <source>
        <dbReference type="EMBL" id="CNK61992.1"/>
    </source>
</evidence>
<evidence type="ECO:0000256" key="4">
    <source>
        <dbReference type="ARBA" id="ARBA00023163"/>
    </source>
</evidence>
<dbReference type="PRINTS" id="PR00038">
    <property type="entry name" value="HTHLUXR"/>
</dbReference>
<evidence type="ECO:0000313" key="9">
    <source>
        <dbReference type="Proteomes" id="UP000041595"/>
    </source>
</evidence>
<dbReference type="STRING" id="1453495.AT01_411"/>
<dbReference type="InterPro" id="IPR016032">
    <property type="entry name" value="Sig_transdc_resp-reg_C-effctor"/>
</dbReference>
<keyword evidence="1" id="KW-0805">Transcription regulation</keyword>
<dbReference type="GO" id="GO:0003677">
    <property type="term" value="F:DNA binding"/>
    <property type="evidence" value="ECO:0007669"/>
    <property type="project" value="UniProtKB-KW"/>
</dbReference>
<evidence type="ECO:0000256" key="3">
    <source>
        <dbReference type="ARBA" id="ARBA00023159"/>
    </source>
</evidence>
<dbReference type="eggNOG" id="COG2197">
    <property type="taxonomic scope" value="Bacteria"/>
</dbReference>
<gene>
    <name evidence="6" type="ORF">ERS137965_00583</name>
    <name evidence="7" type="ORF">ERS137966_01271</name>
</gene>
<sequence length="234" mass="26869">MKIEPFKYPHINCGINNATEKINFFFYSDSELLAYSLSQLVQSIADTDYAHLIKVNLVHVTVINEVVMDVLRDNVNNVIVFDLDSMFYTEKIKVINDLKKTNNSLKSIALCNDQEFLVYYRFYSSFFDSVLRKKIKINELAKDLSVLIDSIVARNGAGPPSEHTSSKHYFYMLTDKESAILKKILAGETNKKIANSLFISEKTVCSHRSKIYSKFGVRTLSELYSRLKYESLIV</sequence>
<dbReference type="EMBL" id="CQEH01000004">
    <property type="protein sequence ID" value="CNK78895.1"/>
    <property type="molecule type" value="Genomic_DNA"/>
</dbReference>
<organism evidence="6 9">
    <name type="scientific">Yersinia aldovae</name>
    <dbReference type="NCBI Taxonomy" id="29483"/>
    <lineage>
        <taxon>Bacteria</taxon>
        <taxon>Pseudomonadati</taxon>
        <taxon>Pseudomonadota</taxon>
        <taxon>Gammaproteobacteria</taxon>
        <taxon>Enterobacterales</taxon>
        <taxon>Yersiniaceae</taxon>
        <taxon>Yersinia</taxon>
    </lineage>
</organism>
<keyword evidence="2" id="KW-0238">DNA-binding</keyword>